<accession>A0AA40CZZ8</accession>
<feature type="domain" description="3CxxC-type" evidence="5">
    <location>
        <begin position="62"/>
        <end position="155"/>
    </location>
</feature>
<keyword evidence="7" id="KW-1185">Reference proteome</keyword>
<gene>
    <name evidence="6" type="ORF">B0T16DRAFT_68565</name>
</gene>
<evidence type="ECO:0000313" key="7">
    <source>
        <dbReference type="Proteomes" id="UP001174936"/>
    </source>
</evidence>
<protein>
    <submittedName>
        <fullName evidence="6">Zinc-binding domain-containing protein</fullName>
    </submittedName>
</protein>
<comment type="caution">
    <text evidence="6">The sequence shown here is derived from an EMBL/GenBank/DDBJ whole genome shotgun (WGS) entry which is preliminary data.</text>
</comment>
<evidence type="ECO:0000256" key="4">
    <source>
        <dbReference type="SAM" id="MobiDB-lite"/>
    </source>
</evidence>
<organism evidence="6 7">
    <name type="scientific">Cercophora newfieldiana</name>
    <dbReference type="NCBI Taxonomy" id="92897"/>
    <lineage>
        <taxon>Eukaryota</taxon>
        <taxon>Fungi</taxon>
        <taxon>Dikarya</taxon>
        <taxon>Ascomycota</taxon>
        <taxon>Pezizomycotina</taxon>
        <taxon>Sordariomycetes</taxon>
        <taxon>Sordariomycetidae</taxon>
        <taxon>Sordariales</taxon>
        <taxon>Lasiosphaeriaceae</taxon>
        <taxon>Cercophora</taxon>
    </lineage>
</organism>
<dbReference type="AlphaFoldDB" id="A0AA40CZZ8"/>
<feature type="region of interest" description="Disordered" evidence="4">
    <location>
        <begin position="1"/>
        <end position="25"/>
    </location>
</feature>
<evidence type="ECO:0000313" key="6">
    <source>
        <dbReference type="EMBL" id="KAK0657756.1"/>
    </source>
</evidence>
<keyword evidence="2" id="KW-0863">Zinc-finger</keyword>
<evidence type="ECO:0000256" key="1">
    <source>
        <dbReference type="ARBA" id="ARBA00022723"/>
    </source>
</evidence>
<evidence type="ECO:0000256" key="2">
    <source>
        <dbReference type="ARBA" id="ARBA00022771"/>
    </source>
</evidence>
<proteinExistence type="predicted"/>
<reference evidence="6" key="1">
    <citation type="submission" date="2023-06" db="EMBL/GenBank/DDBJ databases">
        <title>Genome-scale phylogeny and comparative genomics of the fungal order Sordariales.</title>
        <authorList>
            <consortium name="Lawrence Berkeley National Laboratory"/>
            <person name="Hensen N."/>
            <person name="Bonometti L."/>
            <person name="Westerberg I."/>
            <person name="Brannstrom I.O."/>
            <person name="Guillou S."/>
            <person name="Cros-Aarteil S."/>
            <person name="Calhoun S."/>
            <person name="Haridas S."/>
            <person name="Kuo A."/>
            <person name="Mondo S."/>
            <person name="Pangilinan J."/>
            <person name="Riley R."/>
            <person name="Labutti K."/>
            <person name="Andreopoulos B."/>
            <person name="Lipzen A."/>
            <person name="Chen C."/>
            <person name="Yanf M."/>
            <person name="Daum C."/>
            <person name="Ng V."/>
            <person name="Clum A."/>
            <person name="Steindorff A."/>
            <person name="Ohm R."/>
            <person name="Martin F."/>
            <person name="Silar P."/>
            <person name="Natvig D."/>
            <person name="Lalanne C."/>
            <person name="Gautier V."/>
            <person name="Ament-Velasquez S.L."/>
            <person name="Kruys A."/>
            <person name="Hutchinson M.I."/>
            <person name="Powell A.J."/>
            <person name="Barry K."/>
            <person name="Miller A.N."/>
            <person name="Grigoriev I.V."/>
            <person name="Debuchy R."/>
            <person name="Gladieux P."/>
            <person name="Thoren M.H."/>
            <person name="Johannesson H."/>
        </authorList>
    </citation>
    <scope>NUCLEOTIDE SEQUENCE</scope>
    <source>
        <strain evidence="6">SMH2532-1</strain>
    </source>
</reference>
<evidence type="ECO:0000256" key="3">
    <source>
        <dbReference type="ARBA" id="ARBA00022833"/>
    </source>
</evidence>
<keyword evidence="3" id="KW-0862">Zinc</keyword>
<feature type="compositionally biased region" description="Basic residues" evidence="4">
    <location>
        <begin position="1"/>
        <end position="14"/>
    </location>
</feature>
<dbReference type="EMBL" id="JAULSV010000001">
    <property type="protein sequence ID" value="KAK0657756.1"/>
    <property type="molecule type" value="Genomic_DNA"/>
</dbReference>
<dbReference type="Proteomes" id="UP001174936">
    <property type="component" value="Unassembled WGS sequence"/>
</dbReference>
<sequence>MPARKNKSKPKGKRNKDEGPNAVHTYPSLHGRVLEAINGSIDPIPWFSAPGEGAVDEEYSTNIMGRFQCGNESCKVVAIHITKYTNSGYTAEVFGQRCRSCNKLGILTLDEQSYVDRVSYRLQKWAGVHVMAPVYNGRDDRPPHKTELCEGCKRGRCPRAASFS</sequence>
<dbReference type="SMART" id="SM01328">
    <property type="entry name" value="zf-3CxxC"/>
    <property type="match status" value="1"/>
</dbReference>
<dbReference type="InterPro" id="IPR027377">
    <property type="entry name" value="ZAR1/RTP1-5-like_Znf-3CxxC"/>
</dbReference>
<dbReference type="GO" id="GO:0008270">
    <property type="term" value="F:zinc ion binding"/>
    <property type="evidence" value="ECO:0007669"/>
    <property type="project" value="UniProtKB-KW"/>
</dbReference>
<evidence type="ECO:0000259" key="5">
    <source>
        <dbReference type="SMART" id="SM01328"/>
    </source>
</evidence>
<name>A0AA40CZZ8_9PEZI</name>
<keyword evidence="1" id="KW-0479">Metal-binding</keyword>
<dbReference type="Pfam" id="PF13695">
    <property type="entry name" value="Zn_ribbon_3CxxC"/>
    <property type="match status" value="1"/>
</dbReference>